<organism evidence="1 2">
    <name type="scientific">Choristoneura fumiferana</name>
    <name type="common">Spruce budworm moth</name>
    <name type="synonym">Archips fumiferana</name>
    <dbReference type="NCBI Taxonomy" id="7141"/>
    <lineage>
        <taxon>Eukaryota</taxon>
        <taxon>Metazoa</taxon>
        <taxon>Ecdysozoa</taxon>
        <taxon>Arthropoda</taxon>
        <taxon>Hexapoda</taxon>
        <taxon>Insecta</taxon>
        <taxon>Pterygota</taxon>
        <taxon>Neoptera</taxon>
        <taxon>Endopterygota</taxon>
        <taxon>Lepidoptera</taxon>
        <taxon>Glossata</taxon>
        <taxon>Ditrysia</taxon>
        <taxon>Tortricoidea</taxon>
        <taxon>Tortricidae</taxon>
        <taxon>Tortricinae</taxon>
        <taxon>Choristoneura</taxon>
    </lineage>
</organism>
<reference evidence="1 2" key="1">
    <citation type="journal article" date="2022" name="Genome Biol. Evol.">
        <title>The Spruce Budworm Genome: Reconstructing the Evolutionary History of Antifreeze Proteins.</title>
        <authorList>
            <person name="Beliveau C."/>
            <person name="Gagne P."/>
            <person name="Picq S."/>
            <person name="Vernygora O."/>
            <person name="Keeling C.I."/>
            <person name="Pinkney K."/>
            <person name="Doucet D."/>
            <person name="Wen F."/>
            <person name="Johnston J.S."/>
            <person name="Maaroufi H."/>
            <person name="Boyle B."/>
            <person name="Laroche J."/>
            <person name="Dewar K."/>
            <person name="Juretic N."/>
            <person name="Blackburn G."/>
            <person name="Nisole A."/>
            <person name="Brunet B."/>
            <person name="Brandao M."/>
            <person name="Lumley L."/>
            <person name="Duan J."/>
            <person name="Quan G."/>
            <person name="Lucarotti C.J."/>
            <person name="Roe A.D."/>
            <person name="Sperling F.A.H."/>
            <person name="Levesque R.C."/>
            <person name="Cusson M."/>
        </authorList>
    </citation>
    <scope>NUCLEOTIDE SEQUENCE [LARGE SCALE GENOMIC DNA]</scope>
    <source>
        <strain evidence="1">Glfc:IPQL:Cfum</strain>
    </source>
</reference>
<protein>
    <submittedName>
        <fullName evidence="1">Uncharacterized protein</fullName>
    </submittedName>
</protein>
<evidence type="ECO:0000313" key="1">
    <source>
        <dbReference type="EMBL" id="KAI8421472.1"/>
    </source>
</evidence>
<proteinExistence type="predicted"/>
<name>A0ACC0JBI2_CHOFU</name>
<evidence type="ECO:0000313" key="2">
    <source>
        <dbReference type="Proteomes" id="UP001064048"/>
    </source>
</evidence>
<gene>
    <name evidence="1" type="ORF">MSG28_009528</name>
</gene>
<keyword evidence="2" id="KW-1185">Reference proteome</keyword>
<dbReference type="EMBL" id="CM046116">
    <property type="protein sequence ID" value="KAI8421472.1"/>
    <property type="molecule type" value="Genomic_DNA"/>
</dbReference>
<dbReference type="Proteomes" id="UP001064048">
    <property type="component" value="Chromosome 16"/>
</dbReference>
<accession>A0ACC0JBI2</accession>
<sequence>MRRTYRSKKETGGGLDHRDVLLSVDEKSSAFDAFYIQNLKQTKRELSCMGSSTQYNATSNKVRKKKFVKRIVKEVENTPRDSISRSAYLTPDKSIRVNKGLDIFDQLLGTTSPQHSDPKVKKVDLFDKFRSGREPKKYGARKGRKIKKFNYSSSDYETDKENESNNVSKNVTDIRAHKLVLEKDLPNDPKHQDESINNIVRNLSIFNNINKADASNSPVISFTYSKKRSKQDASTEEYTIKRKESNDLVNTYNINKLNASNDSNIKSKNCGENNDEPAYQNEYTVMKKTEKQELDYVSVLSDSINESDWKNVSLGGSKPSAPFLGFTVISDEKDDLKANNLQVCVDVSNLKPIEVVNDSDLVVSLGGSKPSEVFFGFSVIDTYINAGVENNEILDEINGTMSGNSSINSQDLESLYDTCNSDKYADISTEISKEPVIKIMKLDDAVFQKYYAKMATYVSDTSGNEDMDEQSEESQESDVSNNISLKSDVQSPTDKINEKVEYDSDDYSNPDQNPVAEFENSNIEADTETVSPRSSESEYNESISKDVESNSNDDEQERCYVNTRRRVTIKYNSNKLSLDNSSSASSECDKTVLSNNKFTINSSHVKEIYHNEIFVPDEEAKIKSSLDSNSIDSNAIDCINLDSDEVEEKMLDSRISFITTRKSSRKLSTLPRSPVNLMDTKPTIVLQPGKKWERSLSIYRRMTMMNDNFERSILTDESMNCKGRKYRQSVLSTMEMQEGFLSDDCDDTIVELSKLSIADSDHDITVVDKVHGDRLTTARDYVLRRCNQTDAILFDECYPDPLLKNCHKIGEGVYGEVFLWRARDGRARVMKIVPVAGTTKVNGENQKDFHEIISEIVIAMELSAIRTPIADLERKFDEGKDVDALELHAIQNATDVFNELPYDLCYRNDIAPRPFHLAREIFLKTET</sequence>
<comment type="caution">
    <text evidence="1">The sequence shown here is derived from an EMBL/GenBank/DDBJ whole genome shotgun (WGS) entry which is preliminary data.</text>
</comment>